<dbReference type="InterPro" id="IPR059177">
    <property type="entry name" value="GH29D-like_dom"/>
</dbReference>
<evidence type="ECO:0000256" key="5">
    <source>
        <dbReference type="ARBA" id="ARBA00023295"/>
    </source>
</evidence>
<dbReference type="AlphaFoldDB" id="A0A941F3B9"/>
<evidence type="ECO:0000256" key="4">
    <source>
        <dbReference type="ARBA" id="ARBA00022801"/>
    </source>
</evidence>
<dbReference type="PROSITE" id="PS50022">
    <property type="entry name" value="FA58C_3"/>
    <property type="match status" value="1"/>
</dbReference>
<evidence type="ECO:0000313" key="7">
    <source>
        <dbReference type="EMBL" id="MBR8534575.1"/>
    </source>
</evidence>
<feature type="domain" description="F5/8 type C" evidence="6">
    <location>
        <begin position="557"/>
        <end position="715"/>
    </location>
</feature>
<evidence type="ECO:0000313" key="8">
    <source>
        <dbReference type="Proteomes" id="UP000679220"/>
    </source>
</evidence>
<reference evidence="7" key="1">
    <citation type="journal article" date="2018" name="Int. J. Syst. Evol. Microbiol.">
        <title>Carboxylicivirga sediminis sp. nov., isolated from coastal sediment.</title>
        <authorList>
            <person name="Wang F.Q."/>
            <person name="Ren L.H."/>
            <person name="Zou R.J."/>
            <person name="Sun Y.Z."/>
            <person name="Liu X.J."/>
            <person name="Jiang F."/>
            <person name="Liu L.J."/>
        </authorList>
    </citation>
    <scope>NUCLEOTIDE SEQUENCE</scope>
    <source>
        <strain evidence="7">JR1</strain>
    </source>
</reference>
<dbReference type="SUPFAM" id="SSF51445">
    <property type="entry name" value="(Trans)glycosidases"/>
    <property type="match status" value="1"/>
</dbReference>
<name>A0A941F3B9_9BACT</name>
<protein>
    <recommendedName>
        <fullName evidence="2">alpha-L-fucosidase</fullName>
        <ecNumber evidence="2">3.2.1.51</ecNumber>
    </recommendedName>
</protein>
<evidence type="ECO:0000256" key="3">
    <source>
        <dbReference type="ARBA" id="ARBA00022729"/>
    </source>
</evidence>
<dbReference type="PROSITE" id="PS51257">
    <property type="entry name" value="PROKAR_LIPOPROTEIN"/>
    <property type="match status" value="1"/>
</dbReference>
<keyword evidence="8" id="KW-1185">Reference proteome</keyword>
<keyword evidence="5" id="KW-0326">Glycosidase</keyword>
<dbReference type="Gene3D" id="2.60.120.260">
    <property type="entry name" value="Galactose-binding domain-like"/>
    <property type="match status" value="2"/>
</dbReference>
<dbReference type="Pfam" id="PF01120">
    <property type="entry name" value="Alpha_L_fucos"/>
    <property type="match status" value="1"/>
</dbReference>
<dbReference type="Gene3D" id="3.20.20.80">
    <property type="entry name" value="Glycosidases"/>
    <property type="match status" value="1"/>
</dbReference>
<dbReference type="EC" id="3.2.1.51" evidence="2"/>
<evidence type="ECO:0000256" key="2">
    <source>
        <dbReference type="ARBA" id="ARBA00012662"/>
    </source>
</evidence>
<dbReference type="GO" id="GO:0005764">
    <property type="term" value="C:lysosome"/>
    <property type="evidence" value="ECO:0007669"/>
    <property type="project" value="TreeGrafter"/>
</dbReference>
<dbReference type="InterPro" id="IPR000933">
    <property type="entry name" value="Glyco_hydro_29"/>
</dbReference>
<dbReference type="PANTHER" id="PTHR10030">
    <property type="entry name" value="ALPHA-L-FUCOSIDASE"/>
    <property type="match status" value="1"/>
</dbReference>
<dbReference type="Pfam" id="PF00754">
    <property type="entry name" value="F5_F8_type_C"/>
    <property type="match status" value="2"/>
</dbReference>
<keyword evidence="3" id="KW-0732">Signal</keyword>
<dbReference type="PANTHER" id="PTHR10030:SF37">
    <property type="entry name" value="ALPHA-L-FUCOSIDASE-RELATED"/>
    <property type="match status" value="1"/>
</dbReference>
<dbReference type="SUPFAM" id="SSF49785">
    <property type="entry name" value="Galactose-binding domain-like"/>
    <property type="match status" value="2"/>
</dbReference>
<proteinExistence type="inferred from homology"/>
<dbReference type="SMART" id="SM00812">
    <property type="entry name" value="Alpha_L_fucos"/>
    <property type="match status" value="1"/>
</dbReference>
<gene>
    <name evidence="7" type="ORF">KDU71_03315</name>
</gene>
<comment type="caution">
    <text evidence="7">The sequence shown here is derived from an EMBL/GenBank/DDBJ whole genome shotgun (WGS) entry which is preliminary data.</text>
</comment>
<reference evidence="7" key="2">
    <citation type="submission" date="2021-04" db="EMBL/GenBank/DDBJ databases">
        <authorList>
            <person name="Zhang T."/>
            <person name="Zhang Y."/>
            <person name="Lu D."/>
            <person name="Zuo D."/>
            <person name="Du Z."/>
        </authorList>
    </citation>
    <scope>NUCLEOTIDE SEQUENCE</scope>
    <source>
        <strain evidence="7">JR1</strain>
    </source>
</reference>
<dbReference type="FunFam" id="3.20.20.80:FF:000052">
    <property type="entry name" value="Putative alpha-L-fucosidase 1"/>
    <property type="match status" value="1"/>
</dbReference>
<dbReference type="InterPro" id="IPR057739">
    <property type="entry name" value="Glyco_hydro_29_N"/>
</dbReference>
<dbReference type="Pfam" id="PF13290">
    <property type="entry name" value="CHB_HEX_C_1"/>
    <property type="match status" value="1"/>
</dbReference>
<dbReference type="GO" id="GO:0006004">
    <property type="term" value="P:fucose metabolic process"/>
    <property type="evidence" value="ECO:0007669"/>
    <property type="project" value="TreeGrafter"/>
</dbReference>
<dbReference type="InterPro" id="IPR000421">
    <property type="entry name" value="FA58C"/>
</dbReference>
<keyword evidence="4" id="KW-0378">Hydrolase</keyword>
<evidence type="ECO:0000259" key="6">
    <source>
        <dbReference type="PROSITE" id="PS50022"/>
    </source>
</evidence>
<dbReference type="InterPro" id="IPR008979">
    <property type="entry name" value="Galactose-bd-like_sf"/>
</dbReference>
<dbReference type="GO" id="GO:0016139">
    <property type="term" value="P:glycoside catabolic process"/>
    <property type="evidence" value="ECO:0007669"/>
    <property type="project" value="TreeGrafter"/>
</dbReference>
<comment type="similarity">
    <text evidence="1">Belongs to the glycosyl hydrolase 29 family.</text>
</comment>
<accession>A0A941F3B9</accession>
<evidence type="ECO:0000256" key="1">
    <source>
        <dbReference type="ARBA" id="ARBA00007951"/>
    </source>
</evidence>
<dbReference type="GO" id="GO:0004560">
    <property type="term" value="F:alpha-L-fucosidase activity"/>
    <property type="evidence" value="ECO:0007669"/>
    <property type="project" value="InterPro"/>
</dbReference>
<dbReference type="EMBL" id="JAGTAR010000003">
    <property type="protein sequence ID" value="MBR8534575.1"/>
    <property type="molecule type" value="Genomic_DNA"/>
</dbReference>
<sequence>MKFKSIIGCILCGYFIIGCSVNNQDKTFLKQVEFEEHTSLNEKVKMAAHVVPTQQQLDWQKLELTAFIHFTVNTFTNMEWGHGDESPEIFNPSELDARQWAKTLSDAGMKMVILTAKHHDGFCLWPTKTTQHSVVSAPWKDGNGDVVKELSEACKEFGLKFGVYLSPWDRNAECYGDSPKYNEMFNQQLTELLSWYGKVDEVWFDGACGEGPNGKKQEYDWASYYATIKNLQPDAVIAIMGEDVRWVGTETGYGRETEWSVTAYAPGGRPEMAIINEQLELQATSNDLGSRSIIEKANHLFWYPAEVDVSIRPGWFYHEHEDNQVKSLTKMVDIYFNSVGMNAVLLLNIPPDTRGLIHENDVARLKEFKAYLDETFEDNLILNAECSNEAAAKLAIDNDYDTYWQIDNLPTAATFKLSQPQKINVIMLQEYIAKGQRVEQFKVEARVNGAWTEVAKGTTIGYKRLLRFPNIIADAVRVTIEQARDGALINAIGLFASPEILSEPVIQRNREGLVSIKAETTHPVITYTLDGTEPTAASARYSQSFSLPDGGTVKARAFINDFGSQSSVVTQQFDICSQKWTIAGVSAQTEQFKPINAIDGDPNTMWHTPWGDNVPTHPHYIAIDLGEQLNIIGFSYTPRADHNKSGTIFKYVFYVSQDGKTWQAVKTSGEFSNIKNNPVKQDIRFNKSYQARFIKLESKEGAFNEPWVSIAELGVITK</sequence>
<organism evidence="7 8">
    <name type="scientific">Carboxylicivirga sediminis</name>
    <dbReference type="NCBI Taxonomy" id="2006564"/>
    <lineage>
        <taxon>Bacteria</taxon>
        <taxon>Pseudomonadati</taxon>
        <taxon>Bacteroidota</taxon>
        <taxon>Bacteroidia</taxon>
        <taxon>Marinilabiliales</taxon>
        <taxon>Marinilabiliaceae</taxon>
        <taxon>Carboxylicivirga</taxon>
    </lineage>
</organism>
<dbReference type="InterPro" id="IPR017853">
    <property type="entry name" value="GH"/>
</dbReference>
<dbReference type="Proteomes" id="UP000679220">
    <property type="component" value="Unassembled WGS sequence"/>
</dbReference>